<dbReference type="GO" id="GO:0005737">
    <property type="term" value="C:cytoplasm"/>
    <property type="evidence" value="ECO:0007669"/>
    <property type="project" value="TreeGrafter"/>
</dbReference>
<dbReference type="PROSITE" id="PS51186">
    <property type="entry name" value="GNAT"/>
    <property type="match status" value="1"/>
</dbReference>
<evidence type="ECO:0000256" key="2">
    <source>
        <dbReference type="ARBA" id="ARBA00023315"/>
    </source>
</evidence>
<dbReference type="HOGENOM" id="CLU_013985_40_1_11"/>
<dbReference type="AlphaFoldDB" id="D2PLW8"/>
<dbReference type="STRING" id="479435.Kfla_3490"/>
<dbReference type="OrthoDB" id="5242221at2"/>
<dbReference type="Gene3D" id="3.40.630.30">
    <property type="match status" value="1"/>
</dbReference>
<dbReference type="InterPro" id="IPR000182">
    <property type="entry name" value="GNAT_dom"/>
</dbReference>
<evidence type="ECO:0000313" key="6">
    <source>
        <dbReference type="Proteomes" id="UP000007967"/>
    </source>
</evidence>
<dbReference type="EMBL" id="CP001736">
    <property type="protein sequence ID" value="ADB32548.1"/>
    <property type="molecule type" value="Genomic_DNA"/>
</dbReference>
<evidence type="ECO:0000313" key="5">
    <source>
        <dbReference type="EMBL" id="ADB32548.1"/>
    </source>
</evidence>
<dbReference type="InterPro" id="IPR051531">
    <property type="entry name" value="N-acetyltransferase"/>
</dbReference>
<dbReference type="InterPro" id="IPR016181">
    <property type="entry name" value="Acyl_CoA_acyltransferase"/>
</dbReference>
<evidence type="ECO:0000259" key="4">
    <source>
        <dbReference type="PROSITE" id="PS51186"/>
    </source>
</evidence>
<dbReference type="SUPFAM" id="SSF55729">
    <property type="entry name" value="Acyl-CoA N-acyltransferases (Nat)"/>
    <property type="match status" value="1"/>
</dbReference>
<reference evidence="6" key="1">
    <citation type="submission" date="2009-09" db="EMBL/GenBank/DDBJ databases">
        <title>The complete genome of Kribbella flavida DSM 17836.</title>
        <authorList>
            <consortium name="US DOE Joint Genome Institute (JGI-PGF)"/>
            <person name="Lucas S."/>
            <person name="Copeland A."/>
            <person name="Lapidus A."/>
            <person name="Glavina del Rio T."/>
            <person name="Dalin E."/>
            <person name="Tice H."/>
            <person name="Bruce D."/>
            <person name="Goodwin L."/>
            <person name="Pitluck S."/>
            <person name="Kyrpides N."/>
            <person name="Mavromatis K."/>
            <person name="Ivanova N."/>
            <person name="Saunders E."/>
            <person name="Brettin T."/>
            <person name="Detter J.C."/>
            <person name="Han C."/>
            <person name="Larimer F."/>
            <person name="Land M."/>
            <person name="Hauser L."/>
            <person name="Markowitz V."/>
            <person name="Cheng J.-F."/>
            <person name="Hugenholtz P."/>
            <person name="Woyke T."/>
            <person name="Wu D."/>
            <person name="Pukall R."/>
            <person name="Klenk H.-P."/>
            <person name="Eisen J.A."/>
        </authorList>
    </citation>
    <scope>NUCLEOTIDE SEQUENCE [LARGE SCALE GENOMIC DNA]</scope>
    <source>
        <strain evidence="6">DSM 17836 / JCM 10339 / NBRC 14399</strain>
    </source>
</reference>
<dbReference type="PANTHER" id="PTHR43792:SF8">
    <property type="entry name" value="[RIBOSOMAL PROTEIN US5]-ALANINE N-ACETYLTRANSFERASE"/>
    <property type="match status" value="1"/>
</dbReference>
<feature type="domain" description="N-acetyltransferase" evidence="4">
    <location>
        <begin position="13"/>
        <end position="173"/>
    </location>
</feature>
<protein>
    <submittedName>
        <fullName evidence="5">GCN5-related N-acetyltransferase</fullName>
    </submittedName>
</protein>
<sequence>MTSALTRRLGPDVLLRPLRTNDAASFCEAQWRSREQLAPYEPRRDAQWYDPDFQAARIAELLERDNTVPWVLADGERVIGTVTLSNIVLGPWRNADLGYWVDVAEVGRGLATAAVTEVCAIADEILLLHRIAASTNHDNTRSQRVLLKCGFQQYGFAPRYLHIDGQWRDSNLYQRILNDREPGQPPA</sequence>
<dbReference type="Pfam" id="PF13302">
    <property type="entry name" value="Acetyltransf_3"/>
    <property type="match status" value="1"/>
</dbReference>
<dbReference type="KEGG" id="kfl:Kfla_3490"/>
<keyword evidence="1 5" id="KW-0808">Transferase</keyword>
<dbReference type="PANTHER" id="PTHR43792">
    <property type="entry name" value="GNAT FAMILY, PUTATIVE (AFU_ORTHOLOGUE AFUA_3G00765)-RELATED-RELATED"/>
    <property type="match status" value="1"/>
</dbReference>
<comment type="similarity">
    <text evidence="3">Belongs to the acetyltransferase family. RimJ subfamily.</text>
</comment>
<dbReference type="eggNOG" id="COG1670">
    <property type="taxonomic scope" value="Bacteria"/>
</dbReference>
<dbReference type="Proteomes" id="UP000007967">
    <property type="component" value="Chromosome"/>
</dbReference>
<organism evidence="5 6">
    <name type="scientific">Kribbella flavida (strain DSM 17836 / JCM 10339 / NBRC 14399)</name>
    <dbReference type="NCBI Taxonomy" id="479435"/>
    <lineage>
        <taxon>Bacteria</taxon>
        <taxon>Bacillati</taxon>
        <taxon>Actinomycetota</taxon>
        <taxon>Actinomycetes</taxon>
        <taxon>Propionibacteriales</taxon>
        <taxon>Kribbellaceae</taxon>
        <taxon>Kribbella</taxon>
    </lineage>
</organism>
<accession>D2PLW8</accession>
<keyword evidence="6" id="KW-1185">Reference proteome</keyword>
<proteinExistence type="inferred from homology"/>
<dbReference type="GO" id="GO:0008999">
    <property type="term" value="F:protein-N-terminal-alanine acetyltransferase activity"/>
    <property type="evidence" value="ECO:0007669"/>
    <property type="project" value="TreeGrafter"/>
</dbReference>
<reference evidence="5 6" key="2">
    <citation type="journal article" date="2010" name="Stand. Genomic Sci.">
        <title>Complete genome sequence of Kribbella flavida type strain (IFO 14399).</title>
        <authorList>
            <person name="Pukall R."/>
            <person name="Lapidus A."/>
            <person name="Glavina Del Rio T."/>
            <person name="Copeland A."/>
            <person name="Tice H."/>
            <person name="Cheng J.-F."/>
            <person name="Lucas S."/>
            <person name="Chen F."/>
            <person name="Nolan M."/>
            <person name="LaButti K."/>
            <person name="Pati A."/>
            <person name="Ivanova N."/>
            <person name="Mavrommatis K."/>
            <person name="Mikhailova N."/>
            <person name="Pitluck S."/>
            <person name="Bruce D."/>
            <person name="Goodwin L."/>
            <person name="Land M."/>
            <person name="Hauser L."/>
            <person name="Chang Y.-J."/>
            <person name="Jeffries C.D."/>
            <person name="Chen A."/>
            <person name="Palaniappan K."/>
            <person name="Chain P."/>
            <person name="Rohde M."/>
            <person name="Goeker M."/>
            <person name="Bristow J."/>
            <person name="Eisen J.A."/>
            <person name="Markowitz V."/>
            <person name="Hugenholtz P."/>
            <person name="Kyrpides N.C."/>
            <person name="Klenk H.-P."/>
            <person name="Brettin T."/>
        </authorList>
    </citation>
    <scope>NUCLEOTIDE SEQUENCE [LARGE SCALE GENOMIC DNA]</scope>
    <source>
        <strain evidence="6">DSM 17836 / JCM 10339 / NBRC 14399</strain>
    </source>
</reference>
<evidence type="ECO:0000256" key="3">
    <source>
        <dbReference type="ARBA" id="ARBA00038502"/>
    </source>
</evidence>
<dbReference type="RefSeq" id="WP_012921104.1">
    <property type="nucleotide sequence ID" value="NC_013729.1"/>
</dbReference>
<gene>
    <name evidence="5" type="ordered locus">Kfla_3490</name>
</gene>
<keyword evidence="2" id="KW-0012">Acyltransferase</keyword>
<name>D2PLW8_KRIFD</name>
<evidence type="ECO:0000256" key="1">
    <source>
        <dbReference type="ARBA" id="ARBA00022679"/>
    </source>
</evidence>